<dbReference type="InterPro" id="IPR023213">
    <property type="entry name" value="CAT-like_dom_sf"/>
</dbReference>
<dbReference type="Gene3D" id="3.30.559.10">
    <property type="entry name" value="Chloramphenicol acetyltransferase-like domain"/>
    <property type="match status" value="1"/>
</dbReference>
<feature type="domain" description="Condensation" evidence="2">
    <location>
        <begin position="11"/>
        <end position="467"/>
    </location>
</feature>
<dbReference type="EMBL" id="SNZH01000012">
    <property type="protein sequence ID" value="TDR40687.1"/>
    <property type="molecule type" value="Genomic_DNA"/>
</dbReference>
<evidence type="ECO:0000313" key="3">
    <source>
        <dbReference type="EMBL" id="TDR40687.1"/>
    </source>
</evidence>
<dbReference type="PANTHER" id="PTHR45527">
    <property type="entry name" value="NONRIBOSOMAL PEPTIDE SYNTHETASE"/>
    <property type="match status" value="1"/>
</dbReference>
<dbReference type="SUPFAM" id="SSF56801">
    <property type="entry name" value="Acetyl-CoA synthetase-like"/>
    <property type="match status" value="1"/>
</dbReference>
<dbReference type="GO" id="GO:0047527">
    <property type="term" value="F:2,3-dihydroxybenzoate-serine ligase activity"/>
    <property type="evidence" value="ECO:0007669"/>
    <property type="project" value="TreeGrafter"/>
</dbReference>
<dbReference type="GO" id="GO:0005829">
    <property type="term" value="C:cytosol"/>
    <property type="evidence" value="ECO:0007669"/>
    <property type="project" value="TreeGrafter"/>
</dbReference>
<dbReference type="GO" id="GO:0043041">
    <property type="term" value="P:amino acid activation for nonribosomal peptide biosynthetic process"/>
    <property type="evidence" value="ECO:0007669"/>
    <property type="project" value="TreeGrafter"/>
</dbReference>
<dbReference type="SUPFAM" id="SSF52777">
    <property type="entry name" value="CoA-dependent acyltransferases"/>
    <property type="match status" value="2"/>
</dbReference>
<reference evidence="3 4" key="1">
    <citation type="submission" date="2019-03" db="EMBL/GenBank/DDBJ databases">
        <title>Genomic Encyclopedia of Type Strains, Phase IV (KMG-IV): sequencing the most valuable type-strain genomes for metagenomic binning, comparative biology and taxonomic classification.</title>
        <authorList>
            <person name="Goeker M."/>
        </authorList>
    </citation>
    <scope>NUCLEOTIDE SEQUENCE [LARGE SCALE GENOMIC DNA]</scope>
    <source>
        <strain evidence="3 4">DSM 21667</strain>
    </source>
</reference>
<sequence>MHASSAIDAWFPLSSAQNSRWFLYQVDPAGQGNHNNVFSASLRGRVDEAALSRAIARLAARHPMLRARLRCLQGQAPQQCIAEAAPVPLRIVDASGLDSAALQSRVSEDAYAPFDLSGSALFRAVVYRRSESESAFLFALDHLICDGWSYWLLLEELGKLLSDVQHSAVADKSTVGYSDYVAWQREWLAQDAQAQRQFAYWESQLAGELPVLNLPGDSMRPAASGGRQRIVTRLLDSALTQRLGALARQQAATLFSVLLAGYQALLHRYAGQDDIVVGAPMPGRGQAKWDGVVGDFVNVIALRTTFGDDPSVAQLLRRVRGTALKGMAQQEYPFSQLVERLQPARGAGVHPFFQALFVFQNARRGQALSGLWNSQGDAAAVRWGELELRPFALEQRVAGDRLALALQTLDLGEQLRCDFAYDSERFDAAAIERLADSFVVLLDGMCTDSTQRVSRLPLLSPREREQVLLGFNATQQAASGAQTIASLFEAQVARAGTAPALRSEGETYTYAELNQRANRLAHALLAQGVKPDQRVAICVQRGLDLVVGLLGILKAGAAYVPLDPAYPADRLAYMLADCAPVALLTQGRLA</sequence>
<comment type="caution">
    <text evidence="3">The sequence shown here is derived from an EMBL/GenBank/DDBJ whole genome shotgun (WGS) entry which is preliminary data.</text>
</comment>
<dbReference type="InterPro" id="IPR000873">
    <property type="entry name" value="AMP-dep_synth/lig_dom"/>
</dbReference>
<dbReference type="GO" id="GO:0009239">
    <property type="term" value="P:enterobactin biosynthetic process"/>
    <property type="evidence" value="ECO:0007669"/>
    <property type="project" value="TreeGrafter"/>
</dbReference>
<dbReference type="CDD" id="cd19531">
    <property type="entry name" value="LCL_NRPS-like"/>
    <property type="match status" value="1"/>
</dbReference>
<dbReference type="Pfam" id="PF00501">
    <property type="entry name" value="AMP-binding"/>
    <property type="match status" value="1"/>
</dbReference>
<proteinExistence type="predicted"/>
<accession>A0A4R6YRE7</accession>
<dbReference type="PANTHER" id="PTHR45527:SF1">
    <property type="entry name" value="FATTY ACID SYNTHASE"/>
    <property type="match status" value="1"/>
</dbReference>
<dbReference type="InterPro" id="IPR001242">
    <property type="entry name" value="Condensation_dom"/>
</dbReference>
<protein>
    <submittedName>
        <fullName evidence="3">AMP-binding enzyme</fullName>
    </submittedName>
</protein>
<name>A0A4R6YRE7_9GAMM</name>
<evidence type="ECO:0000259" key="2">
    <source>
        <dbReference type="Pfam" id="PF00668"/>
    </source>
</evidence>
<dbReference type="GO" id="GO:0031177">
    <property type="term" value="F:phosphopantetheine binding"/>
    <property type="evidence" value="ECO:0007669"/>
    <property type="project" value="TreeGrafter"/>
</dbReference>
<dbReference type="InterPro" id="IPR042099">
    <property type="entry name" value="ANL_N_sf"/>
</dbReference>
<dbReference type="Gene3D" id="3.30.559.30">
    <property type="entry name" value="Nonribosomal peptide synthetase, condensation domain"/>
    <property type="match status" value="1"/>
</dbReference>
<evidence type="ECO:0000313" key="4">
    <source>
        <dbReference type="Proteomes" id="UP000295293"/>
    </source>
</evidence>
<dbReference type="Proteomes" id="UP000295293">
    <property type="component" value="Unassembled WGS sequence"/>
</dbReference>
<dbReference type="Pfam" id="PF00668">
    <property type="entry name" value="Condensation"/>
    <property type="match status" value="1"/>
</dbReference>
<dbReference type="GO" id="GO:0009366">
    <property type="term" value="C:enterobactin synthetase complex"/>
    <property type="evidence" value="ECO:0007669"/>
    <property type="project" value="TreeGrafter"/>
</dbReference>
<dbReference type="RefSeq" id="WP_166654189.1">
    <property type="nucleotide sequence ID" value="NZ_SNZH01000012.1"/>
</dbReference>
<keyword evidence="4" id="KW-1185">Reference proteome</keyword>
<evidence type="ECO:0000259" key="1">
    <source>
        <dbReference type="Pfam" id="PF00501"/>
    </source>
</evidence>
<dbReference type="Gene3D" id="3.40.50.12780">
    <property type="entry name" value="N-terminal domain of ligase-like"/>
    <property type="match status" value="1"/>
</dbReference>
<dbReference type="AlphaFoldDB" id="A0A4R6YRE7"/>
<feature type="non-terminal residue" evidence="3">
    <location>
        <position position="590"/>
    </location>
</feature>
<organism evidence="3 4">
    <name type="scientific">Tahibacter aquaticus</name>
    <dbReference type="NCBI Taxonomy" id="520092"/>
    <lineage>
        <taxon>Bacteria</taxon>
        <taxon>Pseudomonadati</taxon>
        <taxon>Pseudomonadota</taxon>
        <taxon>Gammaproteobacteria</taxon>
        <taxon>Lysobacterales</taxon>
        <taxon>Rhodanobacteraceae</taxon>
        <taxon>Tahibacter</taxon>
    </lineage>
</organism>
<gene>
    <name evidence="3" type="ORF">DFR29_1121</name>
</gene>
<feature type="domain" description="AMP-dependent synthetase/ligase" evidence="1">
    <location>
        <begin position="488"/>
        <end position="585"/>
    </location>
</feature>